<feature type="transmembrane region" description="Helical" evidence="2">
    <location>
        <begin position="1014"/>
        <end position="1034"/>
    </location>
</feature>
<gene>
    <name evidence="3" type="ORF">ZOSMA_144G00080</name>
</gene>
<keyword evidence="2" id="KW-0472">Membrane</keyword>
<reference evidence="4" key="1">
    <citation type="journal article" date="2016" name="Nature">
        <title>The genome of the seagrass Zostera marina reveals angiosperm adaptation to the sea.</title>
        <authorList>
            <person name="Olsen J.L."/>
            <person name="Rouze P."/>
            <person name="Verhelst B."/>
            <person name="Lin Y.-C."/>
            <person name="Bayer T."/>
            <person name="Collen J."/>
            <person name="Dattolo E."/>
            <person name="De Paoli E."/>
            <person name="Dittami S."/>
            <person name="Maumus F."/>
            <person name="Michel G."/>
            <person name="Kersting A."/>
            <person name="Lauritano C."/>
            <person name="Lohaus R."/>
            <person name="Toepel M."/>
            <person name="Tonon T."/>
            <person name="Vanneste K."/>
            <person name="Amirebrahimi M."/>
            <person name="Brakel J."/>
            <person name="Bostroem C."/>
            <person name="Chovatia M."/>
            <person name="Grimwood J."/>
            <person name="Jenkins J.W."/>
            <person name="Jueterbock A."/>
            <person name="Mraz A."/>
            <person name="Stam W.T."/>
            <person name="Tice H."/>
            <person name="Bornberg-Bauer E."/>
            <person name="Green P.J."/>
            <person name="Pearson G.A."/>
            <person name="Procaccini G."/>
            <person name="Duarte C.M."/>
            <person name="Schmutz J."/>
            <person name="Reusch T.B.H."/>
            <person name="Van de Peer Y."/>
        </authorList>
    </citation>
    <scope>NUCLEOTIDE SEQUENCE [LARGE SCALE GENOMIC DNA]</scope>
    <source>
        <strain evidence="4">cv. Finnish</strain>
    </source>
</reference>
<feature type="region of interest" description="Disordered" evidence="1">
    <location>
        <begin position="922"/>
        <end position="947"/>
    </location>
</feature>
<feature type="region of interest" description="Disordered" evidence="1">
    <location>
        <begin position="856"/>
        <end position="898"/>
    </location>
</feature>
<sequence>MMCFALDNCSTNDKVIKNIKERIPSSALIQDGQLYHVRCTVHIINLIVQVGVQALNEATMKINETVRYVRSSTARLQNFEIDRLIDLSKLSKSMEEAEIRKIVETRKEIGSSAALNLTFEALDEQRQQQHSGSHILLRLHAMCIFEDDQSKIEVALKFAREAVCLYPWSLEYRFFYISLLFFKLQFYKSFDLIMNTTFVVLKCEEALKIDNPMEPYLKLYNDFDNDSSEYLKNRLCNMINTCYMIIDGLPQAFYYDILFFNYDSFDKMIAIASLLKRADYQSCGFAHRMHSEFCFDCAMEVKDKEERDELLEKSLFSARLAVEYFQDSVDYFINFHIRQLQYGLDHRSQNYLLHLNSINYELIKRLRLFSKIEPYYQYLVKNKNNNSTKVMPQMMYYQNCIRFLLCFVATLKFLHKKAIVDDEKFVKIFDNFMKQIKISKLAKKTDFFQKNVKFMLKYKFPSKVQVGLGFDDEINVIKMIVNAYERRGVSHSIRLTRYALRRSESPILFRLYAEYIYENDESEIDLALEFAKKAVTSFSNSMEYRLFYASLLYNKAIDRKMFEKSMFECRDALMMERYDEPFWSYYMTSYYNEVGAKIQIMSFDQVVDYIKRSLRDLFVKCVVDFDDLPPDFFANMILPETSSRHKLWVIRNILVDRYGFCAVVYRIHSDICFGIAIEAAKNGQIDKVERWSDTAFVSAKIALILFKESFDCILTYFTRNLQHGSYFCRRDIKNMKKKLGQFHEAKLPEPYYQHLTHDDNLMDFSRQTEYLRNCANLLLAFIELMEEAEVDQGFQAAAKYESYYQKLEGSDLGLINLTTKELEYFNINIKFLLEKKLHNMRIFDKKEAHMISCDKIKKKKSKKKKNKNKKKKKKGNGSKLNPKQENISTLPHDSDENGSVDMFEEFRYMMSQTMKKLGILEDPESEDKQEDCEQDWSENQQEHERVDGAILLPDSENDEISVVGKPEEKDCADDLSQNQQKGEDDVVDQVDKAEECLQDLSEDLKEDKHEAWDCFLWSYAITIFLSMLISLAMMNDFNYFYTS</sequence>
<feature type="compositionally biased region" description="Acidic residues" evidence="1">
    <location>
        <begin position="922"/>
        <end position="936"/>
    </location>
</feature>
<dbReference type="OrthoDB" id="848923at2759"/>
<keyword evidence="2" id="KW-1133">Transmembrane helix</keyword>
<evidence type="ECO:0000256" key="1">
    <source>
        <dbReference type="SAM" id="MobiDB-lite"/>
    </source>
</evidence>
<dbReference type="PANTHER" id="PTHR34465:SF4">
    <property type="entry name" value="CARBOXYL-TERMINAL HYDROLASE-LIKE PROTEIN, PUTATIVE (DUF627 AND DUF629)-RELATED"/>
    <property type="match status" value="1"/>
</dbReference>
<dbReference type="EMBL" id="LFYR01000555">
    <property type="protein sequence ID" value="KMZ73648.1"/>
    <property type="molecule type" value="Genomic_DNA"/>
</dbReference>
<evidence type="ECO:0000256" key="2">
    <source>
        <dbReference type="SAM" id="Phobius"/>
    </source>
</evidence>
<dbReference type="AlphaFoldDB" id="A0A0K9PX83"/>
<feature type="compositionally biased region" description="Basic residues" evidence="1">
    <location>
        <begin position="856"/>
        <end position="876"/>
    </location>
</feature>
<feature type="compositionally biased region" description="Polar residues" evidence="1">
    <location>
        <begin position="881"/>
        <end position="891"/>
    </location>
</feature>
<evidence type="ECO:0000313" key="4">
    <source>
        <dbReference type="Proteomes" id="UP000036987"/>
    </source>
</evidence>
<protein>
    <recommendedName>
        <fullName evidence="5">hAT-like transposase RNase-H fold domain-containing protein</fullName>
    </recommendedName>
</protein>
<dbReference type="PANTHER" id="PTHR34465">
    <property type="entry name" value="CARBOXYL-TERMINAL HYDROLASE-LIKE PROTEIN, PUTATIVE (DUF627 AND DUF629)-RELATED"/>
    <property type="match status" value="1"/>
</dbReference>
<accession>A0A0K9PX83</accession>
<proteinExistence type="predicted"/>
<comment type="caution">
    <text evidence="3">The sequence shown here is derived from an EMBL/GenBank/DDBJ whole genome shotgun (WGS) entry which is preliminary data.</text>
</comment>
<name>A0A0K9PX83_ZOSMR</name>
<keyword evidence="4" id="KW-1185">Reference proteome</keyword>
<evidence type="ECO:0000313" key="3">
    <source>
        <dbReference type="EMBL" id="KMZ73648.1"/>
    </source>
</evidence>
<keyword evidence="2" id="KW-0812">Transmembrane</keyword>
<organism evidence="3 4">
    <name type="scientific">Zostera marina</name>
    <name type="common">Eelgrass</name>
    <dbReference type="NCBI Taxonomy" id="29655"/>
    <lineage>
        <taxon>Eukaryota</taxon>
        <taxon>Viridiplantae</taxon>
        <taxon>Streptophyta</taxon>
        <taxon>Embryophyta</taxon>
        <taxon>Tracheophyta</taxon>
        <taxon>Spermatophyta</taxon>
        <taxon>Magnoliopsida</taxon>
        <taxon>Liliopsida</taxon>
        <taxon>Zosteraceae</taxon>
        <taxon>Zostera</taxon>
    </lineage>
</organism>
<evidence type="ECO:0008006" key="5">
    <source>
        <dbReference type="Google" id="ProtNLM"/>
    </source>
</evidence>
<dbReference type="Proteomes" id="UP000036987">
    <property type="component" value="Unassembled WGS sequence"/>
</dbReference>